<dbReference type="AlphaFoldDB" id="A0A251RFF5"/>
<evidence type="ECO:0000256" key="1">
    <source>
        <dbReference type="ARBA" id="ARBA00009986"/>
    </source>
</evidence>
<dbReference type="InterPro" id="IPR029510">
    <property type="entry name" value="Ald_DH_CS_GLU"/>
</dbReference>
<dbReference type="PANTHER" id="PTHR43570:SF16">
    <property type="entry name" value="ALDEHYDE DEHYDROGENASE TYPE III, ISOFORM Q"/>
    <property type="match status" value="1"/>
</dbReference>
<dbReference type="Gramene" id="ONI34692">
    <property type="protein sequence ID" value="ONI34692"/>
    <property type="gene ID" value="PRUPE_1G493800"/>
</dbReference>
<gene>
    <name evidence="8" type="ORF">PRUPE_1G493800</name>
</gene>
<dbReference type="SUPFAM" id="SSF53720">
    <property type="entry name" value="ALDH-like"/>
    <property type="match status" value="1"/>
</dbReference>
<dbReference type="FunFam" id="3.40.605.10:FF:000004">
    <property type="entry name" value="Aldehyde dehydrogenase"/>
    <property type="match status" value="1"/>
</dbReference>
<proteinExistence type="inferred from homology"/>
<evidence type="ECO:0000256" key="4">
    <source>
        <dbReference type="PIRSR" id="PIRSR036492-1"/>
    </source>
</evidence>
<name>A0A251RFF5_PRUPE</name>
<protein>
    <recommendedName>
        <fullName evidence="3">Aldehyde dehydrogenase</fullName>
    </recommendedName>
</protein>
<dbReference type="PANTHER" id="PTHR43570">
    <property type="entry name" value="ALDEHYDE DEHYDROGENASE"/>
    <property type="match status" value="1"/>
</dbReference>
<organism evidence="8 9">
    <name type="scientific">Prunus persica</name>
    <name type="common">Peach</name>
    <name type="synonym">Amygdalus persica</name>
    <dbReference type="NCBI Taxonomy" id="3760"/>
    <lineage>
        <taxon>Eukaryota</taxon>
        <taxon>Viridiplantae</taxon>
        <taxon>Streptophyta</taxon>
        <taxon>Embryophyta</taxon>
        <taxon>Tracheophyta</taxon>
        <taxon>Spermatophyta</taxon>
        <taxon>Magnoliopsida</taxon>
        <taxon>eudicotyledons</taxon>
        <taxon>Gunneridae</taxon>
        <taxon>Pentapetalae</taxon>
        <taxon>rosids</taxon>
        <taxon>fabids</taxon>
        <taxon>Rosales</taxon>
        <taxon>Rosaceae</taxon>
        <taxon>Amygdaloideae</taxon>
        <taxon>Amygdaleae</taxon>
        <taxon>Prunus</taxon>
    </lineage>
</organism>
<evidence type="ECO:0000256" key="2">
    <source>
        <dbReference type="ARBA" id="ARBA00023002"/>
    </source>
</evidence>
<sequence length="441" mass="48060">MASTVEEQKVHFDSKDALTMVEELRGSYGSGKTRSYEWRESQLKNILKVAANHEQEIVDALRSDLSKPEFEAYVQEISMLKNSCKLALKELRNWMKPEKAKTSLTTFPSSAEIVSEPLGVILIISAWNYPFLLSLDPVVGAIAAGNAVVLKPSELAPATSSLLAKLVGEYMDSSSIRVVEGAVAETSALLEQKWDKICYTGNGRVGRIVMTSAAKHLTPVLLELGGKSPVVVDSGINLQVATRRIIVGKWGCNNGQACISPDYIVTTKDFAPKLVDSLKCELENFYGKNPLESKDLSRIVNSNHFARLIKLLDEDKVSGKIVLGGERDKTNLRIAPTILLDVSRDSLIMNEEIFGPLLPILTLAVPSLPFGGVGESGMGAYHGKFSFDAFSHKKAVVYRGFAGDASVRYPPYTKGKLRLLKALIGGGILSIIRALFGWSKA</sequence>
<keyword evidence="9" id="KW-1185">Reference proteome</keyword>
<dbReference type="InterPro" id="IPR016162">
    <property type="entry name" value="Ald_DH_N"/>
</dbReference>
<reference evidence="8 9" key="1">
    <citation type="journal article" date="2013" name="Nat. Genet.">
        <title>The high-quality draft genome of peach (Prunus persica) identifies unique patterns of genetic diversity, domestication and genome evolution.</title>
        <authorList>
            <consortium name="International Peach Genome Initiative"/>
            <person name="Verde I."/>
            <person name="Abbott A.G."/>
            <person name="Scalabrin S."/>
            <person name="Jung S."/>
            <person name="Shu S."/>
            <person name="Marroni F."/>
            <person name="Zhebentyayeva T."/>
            <person name="Dettori M.T."/>
            <person name="Grimwood J."/>
            <person name="Cattonaro F."/>
            <person name="Zuccolo A."/>
            <person name="Rossini L."/>
            <person name="Jenkins J."/>
            <person name="Vendramin E."/>
            <person name="Meisel L.A."/>
            <person name="Decroocq V."/>
            <person name="Sosinski B."/>
            <person name="Prochnik S."/>
            <person name="Mitros T."/>
            <person name="Policriti A."/>
            <person name="Cipriani G."/>
            <person name="Dondini L."/>
            <person name="Ficklin S."/>
            <person name="Goodstein D.M."/>
            <person name="Xuan P."/>
            <person name="Del Fabbro C."/>
            <person name="Aramini V."/>
            <person name="Copetti D."/>
            <person name="Gonzalez S."/>
            <person name="Horner D.S."/>
            <person name="Falchi R."/>
            <person name="Lucas S."/>
            <person name="Mica E."/>
            <person name="Maldonado J."/>
            <person name="Lazzari B."/>
            <person name="Bielenberg D."/>
            <person name="Pirona R."/>
            <person name="Miculan M."/>
            <person name="Barakat A."/>
            <person name="Testolin R."/>
            <person name="Stella A."/>
            <person name="Tartarini S."/>
            <person name="Tonutti P."/>
            <person name="Arus P."/>
            <person name="Orellana A."/>
            <person name="Wells C."/>
            <person name="Main D."/>
            <person name="Vizzotto G."/>
            <person name="Silva H."/>
            <person name="Salamini F."/>
            <person name="Schmutz J."/>
            <person name="Morgante M."/>
            <person name="Rokhsar D.S."/>
        </authorList>
    </citation>
    <scope>NUCLEOTIDE SEQUENCE [LARGE SCALE GENOMIC DNA]</scope>
    <source>
        <strain evidence="9">cv. Nemared</strain>
    </source>
</reference>
<feature type="domain" description="Aldehyde dehydrogenase" evidence="7">
    <location>
        <begin position="28"/>
        <end position="362"/>
    </location>
</feature>
<evidence type="ECO:0000256" key="6">
    <source>
        <dbReference type="RuleBase" id="RU003345"/>
    </source>
</evidence>
<feature type="active site" evidence="4 5">
    <location>
        <position position="223"/>
    </location>
</feature>
<accession>A0A251RFF5</accession>
<dbReference type="PIRSF" id="PIRSF036492">
    <property type="entry name" value="ALDH"/>
    <property type="match status" value="1"/>
</dbReference>
<dbReference type="InterPro" id="IPR016161">
    <property type="entry name" value="Ald_DH/histidinol_DH"/>
</dbReference>
<keyword evidence="2 3" id="KW-0560">Oxidoreductase</keyword>
<dbReference type="InterPro" id="IPR015590">
    <property type="entry name" value="Aldehyde_DH_dom"/>
</dbReference>
<dbReference type="Gene3D" id="3.40.605.10">
    <property type="entry name" value="Aldehyde Dehydrogenase, Chain A, domain 1"/>
    <property type="match status" value="2"/>
</dbReference>
<evidence type="ECO:0000313" key="9">
    <source>
        <dbReference type="Proteomes" id="UP000006882"/>
    </source>
</evidence>
<comment type="similarity">
    <text evidence="1 3 6">Belongs to the aldehyde dehydrogenase family.</text>
</comment>
<dbReference type="GO" id="GO:0016620">
    <property type="term" value="F:oxidoreductase activity, acting on the aldehyde or oxo group of donors, NAD or NADP as acceptor"/>
    <property type="evidence" value="ECO:0007669"/>
    <property type="project" value="InterPro"/>
</dbReference>
<dbReference type="InterPro" id="IPR012394">
    <property type="entry name" value="Aldehyde_DH_NAD(P)"/>
</dbReference>
<dbReference type="InterPro" id="IPR016163">
    <property type="entry name" value="Ald_DH_C"/>
</dbReference>
<dbReference type="Gene3D" id="3.40.309.10">
    <property type="entry name" value="Aldehyde Dehydrogenase, Chain A, domain 2"/>
    <property type="match status" value="1"/>
</dbReference>
<dbReference type="Pfam" id="PF00171">
    <property type="entry name" value="Aldedh"/>
    <property type="match status" value="1"/>
</dbReference>
<dbReference type="Proteomes" id="UP000006882">
    <property type="component" value="Chromosome G1"/>
</dbReference>
<evidence type="ECO:0000313" key="8">
    <source>
        <dbReference type="EMBL" id="ONI34692.1"/>
    </source>
</evidence>
<evidence type="ECO:0000256" key="5">
    <source>
        <dbReference type="PROSITE-ProRule" id="PRU10007"/>
    </source>
</evidence>
<dbReference type="EMBL" id="CM007651">
    <property type="protein sequence ID" value="ONI34692.1"/>
    <property type="molecule type" value="Genomic_DNA"/>
</dbReference>
<evidence type="ECO:0000256" key="3">
    <source>
        <dbReference type="PIRNR" id="PIRNR036492"/>
    </source>
</evidence>
<dbReference type="GO" id="GO:0006081">
    <property type="term" value="P:aldehyde metabolic process"/>
    <property type="evidence" value="ECO:0007669"/>
    <property type="project" value="InterPro"/>
</dbReference>
<evidence type="ECO:0000259" key="7">
    <source>
        <dbReference type="Pfam" id="PF00171"/>
    </source>
</evidence>
<feature type="active site" evidence="4">
    <location>
        <position position="258"/>
    </location>
</feature>
<dbReference type="PROSITE" id="PS00687">
    <property type="entry name" value="ALDEHYDE_DEHYDR_GLU"/>
    <property type="match status" value="1"/>
</dbReference>